<accession>A0AAD9PPA8</accession>
<protein>
    <submittedName>
        <fullName evidence="1">Uncharacterized protein</fullName>
    </submittedName>
</protein>
<evidence type="ECO:0000313" key="1">
    <source>
        <dbReference type="EMBL" id="KAK2198454.1"/>
    </source>
</evidence>
<evidence type="ECO:0000313" key="2">
    <source>
        <dbReference type="Proteomes" id="UP001214638"/>
    </source>
</evidence>
<name>A0AAD9PPA8_9APIC</name>
<dbReference type="KEGG" id="bdw:94335767"/>
<keyword evidence="2" id="KW-1185">Reference proteome</keyword>
<reference evidence="1" key="1">
    <citation type="journal article" date="2023" name="Nat. Microbiol.">
        <title>Babesia duncani multi-omics identifies virulence factors and drug targets.</title>
        <authorList>
            <person name="Singh P."/>
            <person name="Lonardi S."/>
            <person name="Liang Q."/>
            <person name="Vydyam P."/>
            <person name="Khabirova E."/>
            <person name="Fang T."/>
            <person name="Gihaz S."/>
            <person name="Thekkiniath J."/>
            <person name="Munshi M."/>
            <person name="Abel S."/>
            <person name="Ciampossin L."/>
            <person name="Batugedara G."/>
            <person name="Gupta M."/>
            <person name="Lu X.M."/>
            <person name="Lenz T."/>
            <person name="Chakravarty S."/>
            <person name="Cornillot E."/>
            <person name="Hu Y."/>
            <person name="Ma W."/>
            <person name="Gonzalez L.M."/>
            <person name="Sanchez S."/>
            <person name="Estrada K."/>
            <person name="Sanchez-Flores A."/>
            <person name="Montero E."/>
            <person name="Harb O.S."/>
            <person name="Le Roch K.G."/>
            <person name="Mamoun C.B."/>
        </authorList>
    </citation>
    <scope>NUCLEOTIDE SEQUENCE</scope>
    <source>
        <strain evidence="1">WA1</strain>
    </source>
</reference>
<gene>
    <name evidence="1" type="ORF">BdWA1_001469</name>
</gene>
<proteinExistence type="predicted"/>
<dbReference type="Proteomes" id="UP001214638">
    <property type="component" value="Unassembled WGS sequence"/>
</dbReference>
<sequence length="257" mass="29985">MDGSKLDRREARRLQRLEMARHNSVRNRKAPTFEPNIPALDADVAQDELDPNVPRSRLDDMMHAAAGPGRRHAFQNISIYKMDPETYYRTFFKRPRVDLFASTKPSMHLANDNSTPKVRIAPQHYWYIFHPLIFYYRLKSEYSSPSIDEALKLNAMDLRFVMMNEARLHAGKNVQLWDAFLNRTLQVAHRVKLSSLLRCLQIFSIVKLVPNVSRFKGLIDQIQSRGSHFCPKHYIYYFQVRIECTRVRLGAGKACMA</sequence>
<organism evidence="1 2">
    <name type="scientific">Babesia duncani</name>
    <dbReference type="NCBI Taxonomy" id="323732"/>
    <lineage>
        <taxon>Eukaryota</taxon>
        <taxon>Sar</taxon>
        <taxon>Alveolata</taxon>
        <taxon>Apicomplexa</taxon>
        <taxon>Aconoidasida</taxon>
        <taxon>Piroplasmida</taxon>
        <taxon>Babesiidae</taxon>
        <taxon>Babesia</taxon>
    </lineage>
</organism>
<dbReference type="AlphaFoldDB" id="A0AAD9PPA8"/>
<dbReference type="GeneID" id="94335767"/>
<comment type="caution">
    <text evidence="1">The sequence shown here is derived from an EMBL/GenBank/DDBJ whole genome shotgun (WGS) entry which is preliminary data.</text>
</comment>
<dbReference type="RefSeq" id="XP_067805296.1">
    <property type="nucleotide sequence ID" value="XM_067946505.1"/>
</dbReference>
<dbReference type="EMBL" id="JALLKP010000001">
    <property type="protein sequence ID" value="KAK2198454.1"/>
    <property type="molecule type" value="Genomic_DNA"/>
</dbReference>